<protein>
    <submittedName>
        <fullName evidence="3">Glycosyltransferase involved in cell wall bisynthesis</fullName>
    </submittedName>
</protein>
<dbReference type="RefSeq" id="WP_084016004.1">
    <property type="nucleotide sequence ID" value="NZ_FWXS01000002.1"/>
</dbReference>
<dbReference type="OrthoDB" id="655095at2"/>
<dbReference type="Pfam" id="PF00534">
    <property type="entry name" value="Glycos_transf_1"/>
    <property type="match status" value="1"/>
</dbReference>
<feature type="domain" description="Glycosyl transferase family 1" evidence="1">
    <location>
        <begin position="200"/>
        <end position="367"/>
    </location>
</feature>
<dbReference type="CDD" id="cd03801">
    <property type="entry name" value="GT4_PimA-like"/>
    <property type="match status" value="1"/>
</dbReference>
<keyword evidence="3" id="KW-0808">Transferase</keyword>
<evidence type="ECO:0000259" key="1">
    <source>
        <dbReference type="Pfam" id="PF00534"/>
    </source>
</evidence>
<reference evidence="3 4" key="1">
    <citation type="submission" date="2017-04" db="EMBL/GenBank/DDBJ databases">
        <authorList>
            <person name="Afonso C.L."/>
            <person name="Miller P.J."/>
            <person name="Scott M.A."/>
            <person name="Spackman E."/>
            <person name="Goraichik I."/>
            <person name="Dimitrov K.M."/>
            <person name="Suarez D.L."/>
            <person name="Swayne D.E."/>
        </authorList>
    </citation>
    <scope>NUCLEOTIDE SEQUENCE [LARGE SCALE GENOMIC DNA]</scope>
    <source>
        <strain evidence="3 4">CGMCC 1.12708</strain>
    </source>
</reference>
<dbReference type="PANTHER" id="PTHR12526">
    <property type="entry name" value="GLYCOSYLTRANSFERASE"/>
    <property type="match status" value="1"/>
</dbReference>
<dbReference type="Gene3D" id="3.40.50.2000">
    <property type="entry name" value="Glycogen Phosphorylase B"/>
    <property type="match status" value="2"/>
</dbReference>
<name>A0A1W1YX66_9FLAO</name>
<evidence type="ECO:0000313" key="3">
    <source>
        <dbReference type="EMBL" id="SMC40769.1"/>
    </source>
</evidence>
<organism evidence="3 4">
    <name type="scientific">Moheibacter sediminis</name>
    <dbReference type="NCBI Taxonomy" id="1434700"/>
    <lineage>
        <taxon>Bacteria</taxon>
        <taxon>Pseudomonadati</taxon>
        <taxon>Bacteroidota</taxon>
        <taxon>Flavobacteriia</taxon>
        <taxon>Flavobacteriales</taxon>
        <taxon>Weeksellaceae</taxon>
        <taxon>Moheibacter</taxon>
    </lineage>
</organism>
<keyword evidence="4" id="KW-1185">Reference proteome</keyword>
<dbReference type="Pfam" id="PF13439">
    <property type="entry name" value="Glyco_transf_4"/>
    <property type="match status" value="1"/>
</dbReference>
<dbReference type="InterPro" id="IPR028098">
    <property type="entry name" value="Glyco_trans_4-like_N"/>
</dbReference>
<evidence type="ECO:0000259" key="2">
    <source>
        <dbReference type="Pfam" id="PF13439"/>
    </source>
</evidence>
<gene>
    <name evidence="3" type="ORF">SAMN06296427_10210</name>
</gene>
<accession>A0A1W1YX66</accession>
<dbReference type="InterPro" id="IPR001296">
    <property type="entry name" value="Glyco_trans_1"/>
</dbReference>
<dbReference type="AlphaFoldDB" id="A0A1W1YX66"/>
<sequence length="395" mass="45382">MEKKKILFISHEASLSGAPILLLSILKKFKSSAFFDFDILVLKNGPLYKDFSVLTENIYLENNKNVHENFIKRNLNRIETKIYGKKYTLNQRQDLVKKISANHYDLVYGNTIASLEILTEFKKYNIPTAITIHELSFSLESIMPKELIVQKIKQINYIVCGSKAVGDNLVENYEVPENKISIIHAFVQEQITINQEKFYLKQKHEINESEFVIGIASAQELRKGTDLVPALVKKILQKEPLLKFKFVNLGGSENNQMVRCSKLDAKKLGVEDYIIYIEQNQYPNDYINLFDIFLLLSREDPFPLVMLSAAKLCKPIIAFEKSGGAEEFLDDQSGILVPYLDLDILAEKIISLLQYPEQMKQLGDKIKSKLTEMYSEEILIHKNIAFLQKILSDKS</sequence>
<dbReference type="GO" id="GO:0016757">
    <property type="term" value="F:glycosyltransferase activity"/>
    <property type="evidence" value="ECO:0007669"/>
    <property type="project" value="InterPro"/>
</dbReference>
<dbReference type="SUPFAM" id="SSF53756">
    <property type="entry name" value="UDP-Glycosyltransferase/glycogen phosphorylase"/>
    <property type="match status" value="1"/>
</dbReference>
<dbReference type="EMBL" id="FWXS01000002">
    <property type="protein sequence ID" value="SMC40769.1"/>
    <property type="molecule type" value="Genomic_DNA"/>
</dbReference>
<proteinExistence type="predicted"/>
<feature type="domain" description="Glycosyltransferase subfamily 4-like N-terminal" evidence="2">
    <location>
        <begin position="86"/>
        <end position="187"/>
    </location>
</feature>
<dbReference type="STRING" id="1434700.SAMN06296427_10210"/>
<evidence type="ECO:0000313" key="4">
    <source>
        <dbReference type="Proteomes" id="UP000192393"/>
    </source>
</evidence>
<dbReference type="Proteomes" id="UP000192393">
    <property type="component" value="Unassembled WGS sequence"/>
</dbReference>